<protein>
    <submittedName>
        <fullName evidence="1">Uncharacterized protein</fullName>
    </submittedName>
</protein>
<organism evidence="1 2">
    <name type="scientific">Hirundo rustica rustica</name>
    <dbReference type="NCBI Taxonomy" id="333673"/>
    <lineage>
        <taxon>Eukaryota</taxon>
        <taxon>Metazoa</taxon>
        <taxon>Chordata</taxon>
        <taxon>Craniata</taxon>
        <taxon>Vertebrata</taxon>
        <taxon>Euteleostomi</taxon>
        <taxon>Archelosauria</taxon>
        <taxon>Archosauria</taxon>
        <taxon>Dinosauria</taxon>
        <taxon>Saurischia</taxon>
        <taxon>Theropoda</taxon>
        <taxon>Coelurosauria</taxon>
        <taxon>Aves</taxon>
        <taxon>Neognathae</taxon>
        <taxon>Neoaves</taxon>
        <taxon>Telluraves</taxon>
        <taxon>Australaves</taxon>
        <taxon>Passeriformes</taxon>
        <taxon>Sylvioidea</taxon>
        <taxon>Hirundinidae</taxon>
        <taxon>Hirundo</taxon>
    </lineage>
</organism>
<keyword evidence="2" id="KW-1185">Reference proteome</keyword>
<reference evidence="1 2" key="1">
    <citation type="submission" date="2018-07" db="EMBL/GenBank/DDBJ databases">
        <title>A high quality draft genome assembly of the barn swallow (H. rustica rustica).</title>
        <authorList>
            <person name="Formenti G."/>
            <person name="Chiara M."/>
            <person name="Poveda L."/>
            <person name="Francoijs K.-J."/>
            <person name="Bonisoli-Alquati A."/>
            <person name="Canova L."/>
            <person name="Gianfranceschi L."/>
            <person name="Horner D.S."/>
            <person name="Saino N."/>
        </authorList>
    </citation>
    <scope>NUCLEOTIDE SEQUENCE [LARGE SCALE GENOMIC DNA]</scope>
    <source>
        <strain evidence="1">Chelidonia</strain>
        <tissue evidence="1">Blood</tissue>
    </source>
</reference>
<dbReference type="AlphaFoldDB" id="A0A3M0JCF6"/>
<accession>A0A3M0JCF6</accession>
<dbReference type="EMBL" id="QRBI01000152">
    <property type="protein sequence ID" value="RMB98655.1"/>
    <property type="molecule type" value="Genomic_DNA"/>
</dbReference>
<dbReference type="Proteomes" id="UP000269221">
    <property type="component" value="Unassembled WGS sequence"/>
</dbReference>
<evidence type="ECO:0000313" key="2">
    <source>
        <dbReference type="Proteomes" id="UP000269221"/>
    </source>
</evidence>
<name>A0A3M0JCF6_HIRRU</name>
<gene>
    <name evidence="1" type="ORF">DUI87_24873</name>
</gene>
<evidence type="ECO:0000313" key="1">
    <source>
        <dbReference type="EMBL" id="RMB98655.1"/>
    </source>
</evidence>
<comment type="caution">
    <text evidence="1">The sequence shown here is derived from an EMBL/GenBank/DDBJ whole genome shotgun (WGS) entry which is preliminary data.</text>
</comment>
<sequence>MLHRVRRMSALSLIFQELNLVGISQGFLQHKLCSEIAKAILLNFCLFNSIVMTADFLTGGKRKRDHSPVFQILIDYVRLKFQVSPPTPNNKFAVKATHTGTDMQGQMTRLEEKEAASPTPSLSQAYPLGSPPTLAPTLDLGPLSYFCGSGAPLAFSGNADGPIELCPSRPYPVGLYPVRAQAGVTLIPQLVLPQGEVSPAALDNE</sequence>
<proteinExistence type="predicted"/>